<dbReference type="Gene3D" id="4.10.1110.10">
    <property type="entry name" value="AN1-like Zinc finger"/>
    <property type="match status" value="1"/>
</dbReference>
<dbReference type="PANTHER" id="PTHR10634">
    <property type="entry name" value="AN1-TYPE ZINC FINGER PROTEIN"/>
    <property type="match status" value="1"/>
</dbReference>
<feature type="compositionally biased region" description="Low complexity" evidence="5">
    <location>
        <begin position="91"/>
        <end position="103"/>
    </location>
</feature>
<proteinExistence type="predicted"/>
<evidence type="ECO:0000256" key="3">
    <source>
        <dbReference type="ARBA" id="ARBA00022833"/>
    </source>
</evidence>
<feature type="domain" description="AN1-type" evidence="7">
    <location>
        <begin position="141"/>
        <end position="187"/>
    </location>
</feature>
<feature type="region of interest" description="Disordered" evidence="5">
    <location>
        <begin position="42"/>
        <end position="69"/>
    </location>
</feature>
<dbReference type="RefSeq" id="XP_013771821.1">
    <property type="nucleotide sequence ID" value="XM_013916367.2"/>
</dbReference>
<gene>
    <name evidence="9 10" type="primary">LOC106456982</name>
</gene>
<dbReference type="InterPro" id="IPR050652">
    <property type="entry name" value="AN1_A20_ZnFinger"/>
</dbReference>
<dbReference type="Gene3D" id="1.20.5.4770">
    <property type="match status" value="1"/>
</dbReference>
<dbReference type="Pfam" id="PF01754">
    <property type="entry name" value="zf-A20"/>
    <property type="match status" value="1"/>
</dbReference>
<keyword evidence="8" id="KW-1185">Reference proteome</keyword>
<evidence type="ECO:0000256" key="4">
    <source>
        <dbReference type="PROSITE-ProRule" id="PRU00449"/>
    </source>
</evidence>
<keyword evidence="3" id="KW-0862">Zinc</keyword>
<dbReference type="RefSeq" id="XP_013771822.1">
    <property type="nucleotide sequence ID" value="XM_013916368.2"/>
</dbReference>
<feature type="region of interest" description="Disordered" evidence="5">
    <location>
        <begin position="91"/>
        <end position="142"/>
    </location>
</feature>
<dbReference type="InterPro" id="IPR035896">
    <property type="entry name" value="AN1-like_Znf"/>
</dbReference>
<accession>A0ABM1AZP8</accession>
<sequence length="206" mass="22340">MERDTNQMSQNAPMCRSGCGFYGSPATDGLCSQCYKDAVKRKQSTSNNGITGHLNSSAQGTTNDGIGIGATSSPEKVLITALPTIPSAIISSSSQESEVSKSPSHQDKDSDHCFATPSSSSNNAEPEISSQPNEVSTKDKKTRKNRCHMCRKKVGLTGFYCRCGGLFCSLHRYSDEHNCTFDYKMLGAEEIRKNNPLVVGEKIQKL</sequence>
<dbReference type="SMART" id="SM00154">
    <property type="entry name" value="ZnF_AN1"/>
    <property type="match status" value="1"/>
</dbReference>
<keyword evidence="1" id="KW-0479">Metal-binding</keyword>
<evidence type="ECO:0000259" key="7">
    <source>
        <dbReference type="PROSITE" id="PS51039"/>
    </source>
</evidence>
<dbReference type="SUPFAM" id="SSF118310">
    <property type="entry name" value="AN1-like Zinc finger"/>
    <property type="match status" value="1"/>
</dbReference>
<dbReference type="InterPro" id="IPR002653">
    <property type="entry name" value="Znf_A20"/>
</dbReference>
<feature type="domain" description="A20-type" evidence="6">
    <location>
        <begin position="9"/>
        <end position="43"/>
    </location>
</feature>
<protein>
    <submittedName>
        <fullName evidence="9 10">AN1-type zinc finger protein 5-like</fullName>
    </submittedName>
</protein>
<dbReference type="PANTHER" id="PTHR10634:SF149">
    <property type="entry name" value="AN1-TYPE DOMAIN-CONTAINING PROTEIN-RELATED"/>
    <property type="match status" value="1"/>
</dbReference>
<evidence type="ECO:0000259" key="6">
    <source>
        <dbReference type="PROSITE" id="PS51036"/>
    </source>
</evidence>
<dbReference type="GeneID" id="106456982"/>
<dbReference type="SMART" id="SM00259">
    <property type="entry name" value="ZnF_A20"/>
    <property type="match status" value="1"/>
</dbReference>
<dbReference type="SUPFAM" id="SSF57716">
    <property type="entry name" value="Glucocorticoid receptor-like (DNA-binding domain)"/>
    <property type="match status" value="1"/>
</dbReference>
<evidence type="ECO:0000313" key="8">
    <source>
        <dbReference type="Proteomes" id="UP000694941"/>
    </source>
</evidence>
<name>A0ABM1AZP8_LIMPO</name>
<dbReference type="Pfam" id="PF01428">
    <property type="entry name" value="zf-AN1"/>
    <property type="match status" value="1"/>
</dbReference>
<evidence type="ECO:0000256" key="2">
    <source>
        <dbReference type="ARBA" id="ARBA00022771"/>
    </source>
</evidence>
<evidence type="ECO:0000313" key="9">
    <source>
        <dbReference type="RefSeq" id="XP_013771821.1"/>
    </source>
</evidence>
<evidence type="ECO:0000313" key="10">
    <source>
        <dbReference type="RefSeq" id="XP_013771822.1"/>
    </source>
</evidence>
<feature type="compositionally biased region" description="Polar residues" evidence="5">
    <location>
        <begin position="44"/>
        <end position="69"/>
    </location>
</feature>
<keyword evidence="2 4" id="KW-0863">Zinc-finger</keyword>
<evidence type="ECO:0000256" key="1">
    <source>
        <dbReference type="ARBA" id="ARBA00022723"/>
    </source>
</evidence>
<feature type="compositionally biased region" description="Polar residues" evidence="5">
    <location>
        <begin position="116"/>
        <end position="135"/>
    </location>
</feature>
<organism evidence="8 10">
    <name type="scientific">Limulus polyphemus</name>
    <name type="common">Atlantic horseshoe crab</name>
    <dbReference type="NCBI Taxonomy" id="6850"/>
    <lineage>
        <taxon>Eukaryota</taxon>
        <taxon>Metazoa</taxon>
        <taxon>Ecdysozoa</taxon>
        <taxon>Arthropoda</taxon>
        <taxon>Chelicerata</taxon>
        <taxon>Merostomata</taxon>
        <taxon>Xiphosura</taxon>
        <taxon>Limulidae</taxon>
        <taxon>Limulus</taxon>
    </lineage>
</organism>
<dbReference type="PROSITE" id="PS51036">
    <property type="entry name" value="ZF_A20"/>
    <property type="match status" value="1"/>
</dbReference>
<dbReference type="InterPro" id="IPR000058">
    <property type="entry name" value="Znf_AN1"/>
</dbReference>
<dbReference type="Proteomes" id="UP000694941">
    <property type="component" value="Unplaced"/>
</dbReference>
<evidence type="ECO:0000256" key="5">
    <source>
        <dbReference type="SAM" id="MobiDB-lite"/>
    </source>
</evidence>
<reference evidence="9 10" key="1">
    <citation type="submission" date="2025-05" db="UniProtKB">
        <authorList>
            <consortium name="RefSeq"/>
        </authorList>
    </citation>
    <scope>IDENTIFICATION</scope>
    <source>
        <tissue evidence="9 10">Muscle</tissue>
    </source>
</reference>
<dbReference type="PROSITE" id="PS51039">
    <property type="entry name" value="ZF_AN1"/>
    <property type="match status" value="1"/>
</dbReference>